<name>A0A0E0K680_ORYPU</name>
<accession>A0A0E0K680</accession>
<evidence type="ECO:0000256" key="2">
    <source>
        <dbReference type="SAM" id="MobiDB-lite"/>
    </source>
</evidence>
<dbReference type="Proteomes" id="UP000026962">
    <property type="component" value="Chromosome 2"/>
</dbReference>
<dbReference type="eggNOG" id="ENOG502S4X8">
    <property type="taxonomic scope" value="Eukaryota"/>
</dbReference>
<dbReference type="EnsemblPlants" id="OPUNC02G32900.3">
    <property type="protein sequence ID" value="OPUNC02G32900.3"/>
    <property type="gene ID" value="OPUNC02G32900"/>
</dbReference>
<sequence length="627" mass="66219">MINRTSQVNKPVAPVNAKAIANRAQQVAAHNKLPSPVIAAPRQNLQDDLQRKLAKLLIARKQPSGQAGATAPLVTPKLEIGKAKGSSSNVLSDPAYANMKALLIKQQEQLLQQYKTASSQPQVHIKGPVRSDAGHAEPSCSTPAHHQGLRPVTRSMTRKPTAAAVSSDAKGGESASTSKNRGSTDPCFSTQSAAARPSVTRVRTPHKVASSAWKPLTQPIDMSEDLKRTSVPSTNPSAKRSRIASSQAAKDSPTVHRGKKRNEESTSKGDQLDGAVIPSPSKKLQTGKSPSDVLPKRKPIIRNKDGKLAAPLSMVKLETESGESSVIASSKIGPATANDNCQSAELAQQLQLDAKNNSTDIITKAIAYGTNQANLLVAPVTTEAIASGSSQVNQLAFPVTAEAIPNRTHQFNHSAGPLNIKAMINRTSQVNKPVAPVNAKAIANRAQQVAAHNKLPSPVIAAPRQNLQDDLQRKLAKLLIARKQPSGQAGATAPLVTPKLEIGKAKGSSSNVLSDPAYANMKALLIKQQEQLLQQYKTASSQPQVHIKGPALTDKDEAPPVEPLGTRCQLCKLDIAFRPQGDDAGDNAPPVVVVLGCHHAFHSSCIEAIYGLAEPSQCIGCVDSAKA</sequence>
<reference evidence="4" key="1">
    <citation type="submission" date="2015-04" db="UniProtKB">
        <authorList>
            <consortium name="EnsemblPlants"/>
        </authorList>
    </citation>
    <scope>IDENTIFICATION</scope>
</reference>
<dbReference type="Gramene" id="OPUNC02G32900.3">
    <property type="protein sequence ID" value="OPUNC02G32900.3"/>
    <property type="gene ID" value="OPUNC02G32900"/>
</dbReference>
<feature type="domain" description="RING-type" evidence="3">
    <location>
        <begin position="568"/>
        <end position="621"/>
    </location>
</feature>
<feature type="region of interest" description="Disordered" evidence="2">
    <location>
        <begin position="118"/>
        <end position="305"/>
    </location>
</feature>
<keyword evidence="5" id="KW-1185">Reference proteome</keyword>
<dbReference type="PANTHER" id="PTHR31150:SF21">
    <property type="entry name" value="OS02G0794000 PROTEIN"/>
    <property type="match status" value="1"/>
</dbReference>
<evidence type="ECO:0000313" key="4">
    <source>
        <dbReference type="EnsemblPlants" id="OPUNC02G32900.3"/>
    </source>
</evidence>
<dbReference type="InterPro" id="IPR001841">
    <property type="entry name" value="Znf_RING"/>
</dbReference>
<evidence type="ECO:0000313" key="5">
    <source>
        <dbReference type="Proteomes" id="UP000026962"/>
    </source>
</evidence>
<keyword evidence="1" id="KW-0863">Zinc-finger</keyword>
<dbReference type="PROSITE" id="PS50089">
    <property type="entry name" value="ZF_RING_2"/>
    <property type="match status" value="1"/>
</dbReference>
<dbReference type="AlphaFoldDB" id="A0A0E0K680"/>
<reference evidence="4" key="2">
    <citation type="submission" date="2018-05" db="EMBL/GenBank/DDBJ databases">
        <title>OpunRS2 (Oryza punctata Reference Sequence Version 2).</title>
        <authorList>
            <person name="Zhang J."/>
            <person name="Kudrna D."/>
            <person name="Lee S."/>
            <person name="Talag J."/>
            <person name="Welchert J."/>
            <person name="Wing R.A."/>
        </authorList>
    </citation>
    <scope>NUCLEOTIDE SEQUENCE [LARGE SCALE GENOMIC DNA]</scope>
</reference>
<dbReference type="PANTHER" id="PTHR31150">
    <property type="entry name" value="EXPRESSED PROTEIN"/>
    <property type="match status" value="1"/>
</dbReference>
<evidence type="ECO:0000256" key="1">
    <source>
        <dbReference type="PROSITE-ProRule" id="PRU00175"/>
    </source>
</evidence>
<feature type="compositionally biased region" description="Polar residues" evidence="2">
    <location>
        <begin position="174"/>
        <end position="193"/>
    </location>
</feature>
<feature type="compositionally biased region" description="Basic and acidic residues" evidence="2">
    <location>
        <begin position="261"/>
        <end position="271"/>
    </location>
</feature>
<protein>
    <recommendedName>
        <fullName evidence="3">RING-type domain-containing protein</fullName>
    </recommendedName>
</protein>
<feature type="compositionally biased region" description="Polar residues" evidence="2">
    <location>
        <begin position="230"/>
        <end position="249"/>
    </location>
</feature>
<evidence type="ECO:0000259" key="3">
    <source>
        <dbReference type="PROSITE" id="PS50089"/>
    </source>
</evidence>
<organism evidence="4">
    <name type="scientific">Oryza punctata</name>
    <name type="common">Red rice</name>
    <dbReference type="NCBI Taxonomy" id="4537"/>
    <lineage>
        <taxon>Eukaryota</taxon>
        <taxon>Viridiplantae</taxon>
        <taxon>Streptophyta</taxon>
        <taxon>Embryophyta</taxon>
        <taxon>Tracheophyta</taxon>
        <taxon>Spermatophyta</taxon>
        <taxon>Magnoliopsida</taxon>
        <taxon>Liliopsida</taxon>
        <taxon>Poales</taxon>
        <taxon>Poaceae</taxon>
        <taxon>BOP clade</taxon>
        <taxon>Oryzoideae</taxon>
        <taxon>Oryzeae</taxon>
        <taxon>Oryzinae</taxon>
        <taxon>Oryza</taxon>
    </lineage>
</organism>
<keyword evidence="1" id="KW-0479">Metal-binding</keyword>
<dbReference type="SUPFAM" id="SSF57850">
    <property type="entry name" value="RING/U-box"/>
    <property type="match status" value="1"/>
</dbReference>
<keyword evidence="1" id="KW-0862">Zinc</keyword>
<proteinExistence type="predicted"/>
<dbReference type="GO" id="GO:0008270">
    <property type="term" value="F:zinc ion binding"/>
    <property type="evidence" value="ECO:0007669"/>
    <property type="project" value="UniProtKB-KW"/>
</dbReference>